<feature type="compositionally biased region" description="Low complexity" evidence="1">
    <location>
        <begin position="25"/>
        <end position="43"/>
    </location>
</feature>
<feature type="compositionally biased region" description="Basic and acidic residues" evidence="1">
    <location>
        <begin position="133"/>
        <end position="145"/>
    </location>
</feature>
<dbReference type="AlphaFoldDB" id="A0A9N8GZX3"/>
<dbReference type="Gene3D" id="3.10.450.50">
    <property type="match status" value="1"/>
</dbReference>
<organism evidence="2 3">
    <name type="scientific">Seminavis robusta</name>
    <dbReference type="NCBI Taxonomy" id="568900"/>
    <lineage>
        <taxon>Eukaryota</taxon>
        <taxon>Sar</taxon>
        <taxon>Stramenopiles</taxon>
        <taxon>Ochrophyta</taxon>
        <taxon>Bacillariophyta</taxon>
        <taxon>Bacillariophyceae</taxon>
        <taxon>Bacillariophycidae</taxon>
        <taxon>Naviculales</taxon>
        <taxon>Naviculaceae</taxon>
        <taxon>Seminavis</taxon>
    </lineage>
</organism>
<sequence>MMNRISANSVSLNSKPSDGASGPQRQSQSISRSSNHSNSTTFSAGSAMKLPTRKPSVEDLTSLTGTSINISAQEPQEIYQSFRSNTSSTIGTSTASNSSNNNHKGCCGSCSDNDTEFDPIKHSIPIANTYEEAGSRELVKPERKRQQSTAAASTATCTTVSITTSTGTGTGNTDKESVAPSLEPCPTDTEDHGGWGQSRSNHSSSAQRSRELGPKQPSRHTSSSRDNVRASSKKKKVKKPGEIAIRQPRQHAPSSNPRAKRGDSNRSTGIAEATGKSNKTTLLTKQRIRSFMTDYYADFDSIFQNGSSKQVKKTCFEAFFDQYYTKDILWIRSSGNPIGRKDLAGMLCDDIDIDHAILVSIDNITLMAGGMVASVTYTADLKFSFKGQPQSDRTVLSSVLQVTNDIEIRIAHVHWSVGGPIPKESRWETEK</sequence>
<evidence type="ECO:0000313" key="3">
    <source>
        <dbReference type="Proteomes" id="UP001153069"/>
    </source>
</evidence>
<accession>A0A9N8GZX3</accession>
<dbReference type="InterPro" id="IPR032710">
    <property type="entry name" value="NTF2-like_dom_sf"/>
</dbReference>
<dbReference type="Proteomes" id="UP001153069">
    <property type="component" value="Unassembled WGS sequence"/>
</dbReference>
<feature type="compositionally biased region" description="Polar residues" evidence="1">
    <location>
        <begin position="1"/>
        <end position="16"/>
    </location>
</feature>
<dbReference type="EMBL" id="CAICTM010000010">
    <property type="protein sequence ID" value="CAB9496853.1"/>
    <property type="molecule type" value="Genomic_DNA"/>
</dbReference>
<feature type="region of interest" description="Disordered" evidence="1">
    <location>
        <begin position="128"/>
        <end position="278"/>
    </location>
</feature>
<feature type="region of interest" description="Disordered" evidence="1">
    <location>
        <begin position="1"/>
        <end position="54"/>
    </location>
</feature>
<evidence type="ECO:0008006" key="4">
    <source>
        <dbReference type="Google" id="ProtNLM"/>
    </source>
</evidence>
<reference evidence="2" key="1">
    <citation type="submission" date="2020-06" db="EMBL/GenBank/DDBJ databases">
        <authorList>
            <consortium name="Plant Systems Biology data submission"/>
        </authorList>
    </citation>
    <scope>NUCLEOTIDE SEQUENCE</scope>
    <source>
        <strain evidence="2">D6</strain>
    </source>
</reference>
<evidence type="ECO:0000313" key="2">
    <source>
        <dbReference type="EMBL" id="CAB9496853.1"/>
    </source>
</evidence>
<dbReference type="SUPFAM" id="SSF54427">
    <property type="entry name" value="NTF2-like"/>
    <property type="match status" value="1"/>
</dbReference>
<feature type="compositionally biased region" description="Low complexity" evidence="1">
    <location>
        <begin position="198"/>
        <end position="207"/>
    </location>
</feature>
<evidence type="ECO:0000256" key="1">
    <source>
        <dbReference type="SAM" id="MobiDB-lite"/>
    </source>
</evidence>
<comment type="caution">
    <text evidence="2">The sequence shown here is derived from an EMBL/GenBank/DDBJ whole genome shotgun (WGS) entry which is preliminary data.</text>
</comment>
<protein>
    <recommendedName>
        <fullName evidence="4">NTF2 domain-containing protein</fullName>
    </recommendedName>
</protein>
<name>A0A9N8GZX3_9STRA</name>
<dbReference type="InterPro" id="IPR024525">
    <property type="entry name" value="DUF3804"/>
</dbReference>
<proteinExistence type="predicted"/>
<gene>
    <name evidence="2" type="ORF">SEMRO_10_G008140.1</name>
</gene>
<dbReference type="Pfam" id="PF12707">
    <property type="entry name" value="DUF3804"/>
    <property type="match status" value="1"/>
</dbReference>
<keyword evidence="3" id="KW-1185">Reference proteome</keyword>
<feature type="compositionally biased region" description="Low complexity" evidence="1">
    <location>
        <begin position="148"/>
        <end position="167"/>
    </location>
</feature>